<evidence type="ECO:0000256" key="3">
    <source>
        <dbReference type="ARBA" id="ARBA00023242"/>
    </source>
</evidence>
<reference evidence="5 6" key="1">
    <citation type="submission" date="2024-09" db="EMBL/GenBank/DDBJ databases">
        <title>Chromosome-scale assembly of Riccia fluitans.</title>
        <authorList>
            <person name="Paukszto L."/>
            <person name="Sawicki J."/>
            <person name="Karawczyk K."/>
            <person name="Piernik-Szablinska J."/>
            <person name="Szczecinska M."/>
            <person name="Mazdziarz M."/>
        </authorList>
    </citation>
    <scope>NUCLEOTIDE SEQUENCE [LARGE SCALE GENOMIC DNA]</scope>
    <source>
        <strain evidence="5">Rf_01</strain>
        <tissue evidence="5">Aerial parts of the thallus</tissue>
    </source>
</reference>
<dbReference type="EMBL" id="JBHFFA010000002">
    <property type="protein sequence ID" value="KAL2642310.1"/>
    <property type="molecule type" value="Genomic_DNA"/>
</dbReference>
<organism evidence="5 6">
    <name type="scientific">Riccia fluitans</name>
    <dbReference type="NCBI Taxonomy" id="41844"/>
    <lineage>
        <taxon>Eukaryota</taxon>
        <taxon>Viridiplantae</taxon>
        <taxon>Streptophyta</taxon>
        <taxon>Embryophyta</taxon>
        <taxon>Marchantiophyta</taxon>
        <taxon>Marchantiopsida</taxon>
        <taxon>Marchantiidae</taxon>
        <taxon>Marchantiales</taxon>
        <taxon>Ricciaceae</taxon>
        <taxon>Riccia</taxon>
    </lineage>
</organism>
<proteinExistence type="predicted"/>
<dbReference type="Gene3D" id="2.130.10.10">
    <property type="entry name" value="YVTN repeat-like/Quinoprotein amine dehydrogenase"/>
    <property type="match status" value="1"/>
</dbReference>
<comment type="caution">
    <text evidence="5">The sequence shown here is derived from an EMBL/GenBank/DDBJ whole genome shotgun (WGS) entry which is preliminary data.</text>
</comment>
<feature type="region of interest" description="Disordered" evidence="4">
    <location>
        <begin position="499"/>
        <end position="544"/>
    </location>
</feature>
<dbReference type="PANTHER" id="PTHR15052">
    <property type="entry name" value="RNA POLYMERASE III TRANSCRIPTION INITIATION FACTOR COMPLEX SUBUNIT"/>
    <property type="match status" value="1"/>
</dbReference>
<dbReference type="Proteomes" id="UP001605036">
    <property type="component" value="Unassembled WGS sequence"/>
</dbReference>
<dbReference type="SMART" id="SM00320">
    <property type="entry name" value="WD40"/>
    <property type="match status" value="4"/>
</dbReference>
<dbReference type="InterPro" id="IPR015943">
    <property type="entry name" value="WD40/YVTN_repeat-like_dom_sf"/>
</dbReference>
<evidence type="ECO:0000256" key="4">
    <source>
        <dbReference type="SAM" id="MobiDB-lite"/>
    </source>
</evidence>
<feature type="compositionally biased region" description="Basic and acidic residues" evidence="4">
    <location>
        <begin position="155"/>
        <end position="172"/>
    </location>
</feature>
<feature type="region of interest" description="Disordered" evidence="4">
    <location>
        <begin position="308"/>
        <end position="336"/>
    </location>
</feature>
<feature type="compositionally biased region" description="Polar residues" evidence="4">
    <location>
        <begin position="308"/>
        <end position="323"/>
    </location>
</feature>
<dbReference type="GO" id="GO:0005634">
    <property type="term" value="C:nucleus"/>
    <property type="evidence" value="ECO:0007669"/>
    <property type="project" value="UniProtKB-SubCell"/>
</dbReference>
<dbReference type="PANTHER" id="PTHR15052:SF2">
    <property type="entry name" value="GENERAL TRANSCRIPTION FACTOR 3C POLYPEPTIDE 2"/>
    <property type="match status" value="1"/>
</dbReference>
<protein>
    <submittedName>
        <fullName evidence="5">Uncharacterized protein</fullName>
    </submittedName>
</protein>
<keyword evidence="3" id="KW-0539">Nucleus</keyword>
<dbReference type="SUPFAM" id="SSF50978">
    <property type="entry name" value="WD40 repeat-like"/>
    <property type="match status" value="1"/>
</dbReference>
<dbReference type="InterPro" id="IPR036322">
    <property type="entry name" value="WD40_repeat_dom_sf"/>
</dbReference>
<feature type="compositionally biased region" description="Basic residues" evidence="4">
    <location>
        <begin position="173"/>
        <end position="188"/>
    </location>
</feature>
<dbReference type="AlphaFoldDB" id="A0ABD1Z3M0"/>
<evidence type="ECO:0000256" key="1">
    <source>
        <dbReference type="ARBA" id="ARBA00004123"/>
    </source>
</evidence>
<evidence type="ECO:0000256" key="2">
    <source>
        <dbReference type="ARBA" id="ARBA00023163"/>
    </source>
</evidence>
<keyword evidence="6" id="KW-1185">Reference proteome</keyword>
<dbReference type="InterPro" id="IPR001680">
    <property type="entry name" value="WD40_rpt"/>
</dbReference>
<name>A0ABD1Z3M0_9MARC</name>
<dbReference type="InterPro" id="IPR052416">
    <property type="entry name" value="GTF3C_component"/>
</dbReference>
<gene>
    <name evidence="5" type="ORF">R1flu_009897</name>
</gene>
<accession>A0ABD1Z3M0</accession>
<keyword evidence="2" id="KW-0804">Transcription</keyword>
<evidence type="ECO:0000313" key="5">
    <source>
        <dbReference type="EMBL" id="KAL2642310.1"/>
    </source>
</evidence>
<feature type="region of interest" description="Disordered" evidence="4">
    <location>
        <begin position="67"/>
        <end position="190"/>
    </location>
</feature>
<feature type="region of interest" description="Disordered" evidence="4">
    <location>
        <begin position="1"/>
        <end position="29"/>
    </location>
</feature>
<feature type="compositionally biased region" description="Gly residues" evidence="4">
    <location>
        <begin position="527"/>
        <end position="539"/>
    </location>
</feature>
<feature type="compositionally biased region" description="Basic residues" evidence="4">
    <location>
        <begin position="112"/>
        <end position="124"/>
    </location>
</feature>
<comment type="subcellular location">
    <subcellularLocation>
        <location evidence="1">Nucleus</location>
    </subcellularLocation>
</comment>
<feature type="compositionally biased region" description="Polar residues" evidence="4">
    <location>
        <begin position="127"/>
        <end position="136"/>
    </location>
</feature>
<sequence length="1056" mass="114341">MDGGTQGMQNEANGRGCANVESGGNSGAEVRTETLEHERSLAVLRAGGDDWPAVLVGRESDALVLSLESEQQPRLSAGKTGRGGRGRRSRNSGDGDAGEPNNLSGNDAEKVRRGRGRGRGRGRKSPNEVTGETSNPLGDGTGIGRKGRGRGRGCKTADHTSGETKDSLENGRGRGRRGGRGGRARARGRLGGTLRPECDIEQQVVDMQFEGENVVVVQHNSTLRDQSNFPMDRVRATKGNSTNTGLSKMRGRMRGSIELYGTGGLQNFRLSGAEKIPSVNSCAAEQRNPDISGYAVDNCRILDDDQVQTTVSQSTGPGSNTDDAGQRIIGEPQGSKGPALLMLGNGNGHREGTFTPEMEEIIRLWLAEIEIFSNWPLYAQLDPISRELRLKLNGGSSSAEECQAFKLPLFKSTAIAAGRNEGSPSTCKEILMHVGGPIWTLDWCPQRPGWVNSGADKQEFLAVGAHPSSSAYNRLGACLKGKGLVQIWALDLKDYDSEEEKENQGTHKNLKQKNSAVVGRGTRGRGRGTGGVGVAGSGRGRGKGKLIDASVPEDAGIAEHSVLKWHDDWHEHEPSARMVLALAHEGLVTWDAKWKPVGDSGSTPEDRETLRLGFLAVVLGDGSLQVFDVPLPSIFSGMTQGSLEENLIVNIQPVFRCSSLHKRGQKSIPVSLEWSTWDPHDRLLVGYHDASVAVWKFVPKFPATDTRPLMFFRADSLPLRSVAWAPDGSGPQGRHLIVTAGHSGWVKFWDLRDIFRPIWDLQTSRCCISSMDWLSFPRCVLMSMDDGTLRLLGIQNASSTTPATGQPWRGTHAQGLQCYLCSSFAVWSVQVSRATGLVAYAGATGSVLQFQLTEKAIVKEGARSRQPHYLCGAFAAESENGPIMLISANTNDPVQMKKSSTEWGNTPTSKRNFLASCTLDPDNVATSDSRQLAVTCEDSAIPKPKRAKGIAVTGTICQVNRHRDAQKNSLIRNGDSKELVVANNSLSEGIEEPILPQSGASTACSGPPVYDRFPSRNIAVHRVRWNCNHRRRQWLAYGGATGILRCQEVYPKKKKK</sequence>
<evidence type="ECO:0000313" key="6">
    <source>
        <dbReference type="Proteomes" id="UP001605036"/>
    </source>
</evidence>